<evidence type="ECO:0000313" key="1">
    <source>
        <dbReference type="EMBL" id="KAJ9093224.1"/>
    </source>
</evidence>
<dbReference type="EMBL" id="JASBWS010000159">
    <property type="protein sequence ID" value="KAJ9093224.1"/>
    <property type="molecule type" value="Genomic_DNA"/>
</dbReference>
<dbReference type="Proteomes" id="UP001230649">
    <property type="component" value="Unassembled WGS sequence"/>
</dbReference>
<organism evidence="1 2">
    <name type="scientific">Naganishia adeliensis</name>
    <dbReference type="NCBI Taxonomy" id="92952"/>
    <lineage>
        <taxon>Eukaryota</taxon>
        <taxon>Fungi</taxon>
        <taxon>Dikarya</taxon>
        <taxon>Basidiomycota</taxon>
        <taxon>Agaricomycotina</taxon>
        <taxon>Tremellomycetes</taxon>
        <taxon>Filobasidiales</taxon>
        <taxon>Filobasidiaceae</taxon>
        <taxon>Naganishia</taxon>
    </lineage>
</organism>
<reference evidence="1" key="1">
    <citation type="submission" date="2023-04" db="EMBL/GenBank/DDBJ databases">
        <title>Draft Genome sequencing of Naganishia species isolated from polar environments using Oxford Nanopore Technology.</title>
        <authorList>
            <person name="Leo P."/>
            <person name="Venkateswaran K."/>
        </authorList>
    </citation>
    <scope>NUCLEOTIDE SEQUENCE</scope>
    <source>
        <strain evidence="1">MNA-CCFEE 5262</strain>
    </source>
</reference>
<sequence length="548" mass="60578">MYVEPNPDHAAFRRRDWSPIYACAYSHAAKTASNEGPKLLALASESGTIKLVDTRYNATQHQSSAPGTYSTELYPHQNAIFDVQWDEADERLLTASGDQTGAVHRLGEGEVRRDAVLMGHTSSVKTCAWYDQNTVLTAGRDGNILIFDLRTTGHWSDSGGMDEQRYARARQGNGAGGYWDQGKINPVLIVRNAHGENCGKKVSARSAVRSVTSLLALKSDRNVIASGGSADGVVKFWDLRAQLASTRRIYVSESVNQTLDRTADRGKRSRGVVSLVEAKGNIYAMCNDARIHSHSIQSPQLALPTYYTHPTLNNSSFYLKLAVSPCENFLACGASEGRFVMWGIERDFLGKWDWTRGKGDEVVNAIQGVESGWGGHSRQVGAMDWAVDQQIDDIDVSSVGDPETAKNRSTTLTDLPPELIELVVIHLQLDLESSNGRSSNRYWASMIPYSAAIAGPNDPSAIYSMNSKRRRAEFYDVFHFSSICRYIKQVMTSFRPYKELYLEGAFHDFGESWGYGSSFPNGIFSGIRPVLDSLQSDSHVPLLTTDLF</sequence>
<gene>
    <name evidence="1" type="ORF">QFC20_007191</name>
</gene>
<name>A0ACC2V2J0_9TREE</name>
<accession>A0ACC2V2J0</accession>
<keyword evidence="2" id="KW-1185">Reference proteome</keyword>
<evidence type="ECO:0000313" key="2">
    <source>
        <dbReference type="Proteomes" id="UP001230649"/>
    </source>
</evidence>
<comment type="caution">
    <text evidence="1">The sequence shown here is derived from an EMBL/GenBank/DDBJ whole genome shotgun (WGS) entry which is preliminary data.</text>
</comment>
<protein>
    <submittedName>
        <fullName evidence="1">Uncharacterized protein</fullName>
    </submittedName>
</protein>
<proteinExistence type="predicted"/>